<gene>
    <name evidence="2" type="ORF">ACHAXA_008680</name>
</gene>
<feature type="region of interest" description="Disordered" evidence="1">
    <location>
        <begin position="1"/>
        <end position="52"/>
    </location>
</feature>
<organism evidence="2 3">
    <name type="scientific">Cyclostephanos tholiformis</name>
    <dbReference type="NCBI Taxonomy" id="382380"/>
    <lineage>
        <taxon>Eukaryota</taxon>
        <taxon>Sar</taxon>
        <taxon>Stramenopiles</taxon>
        <taxon>Ochrophyta</taxon>
        <taxon>Bacillariophyta</taxon>
        <taxon>Coscinodiscophyceae</taxon>
        <taxon>Thalassiosirophycidae</taxon>
        <taxon>Stephanodiscales</taxon>
        <taxon>Stephanodiscaceae</taxon>
        <taxon>Cyclostephanos</taxon>
    </lineage>
</organism>
<protein>
    <submittedName>
        <fullName evidence="2">Uncharacterized protein</fullName>
    </submittedName>
</protein>
<feature type="compositionally biased region" description="Low complexity" evidence="1">
    <location>
        <begin position="29"/>
        <end position="46"/>
    </location>
</feature>
<dbReference type="EMBL" id="JALLPB020000130">
    <property type="protein sequence ID" value="KAL3816817.1"/>
    <property type="molecule type" value="Genomic_DNA"/>
</dbReference>
<feature type="region of interest" description="Disordered" evidence="1">
    <location>
        <begin position="187"/>
        <end position="207"/>
    </location>
</feature>
<accession>A0ABD3RXA2</accession>
<feature type="compositionally biased region" description="Basic and acidic residues" evidence="1">
    <location>
        <begin position="10"/>
        <end position="19"/>
    </location>
</feature>
<proteinExistence type="predicted"/>
<sequence>MTSHVLPFLSDEHDGDKMGMEGGGWNVESSPFSSSSTSSSSSSSSSGDDDANAARTYTHAEYVRGAEECLLIEDEIIRLEVDDPEYLDELEREALRDDPTIIAEIISNVLREDGMMLTNIVSKLKADAPDVVRDMENMLSEGEVLSDRPDVVAIFIARLLSDDQNIDLLDEFDDALSAAEWYGDGVGEVEDDDGHIEDDGGGVNDEL</sequence>
<dbReference type="Proteomes" id="UP001530377">
    <property type="component" value="Unassembled WGS sequence"/>
</dbReference>
<name>A0ABD3RXA2_9STRA</name>
<evidence type="ECO:0000313" key="2">
    <source>
        <dbReference type="EMBL" id="KAL3816817.1"/>
    </source>
</evidence>
<dbReference type="AlphaFoldDB" id="A0ABD3RXA2"/>
<evidence type="ECO:0000256" key="1">
    <source>
        <dbReference type="SAM" id="MobiDB-lite"/>
    </source>
</evidence>
<evidence type="ECO:0000313" key="3">
    <source>
        <dbReference type="Proteomes" id="UP001530377"/>
    </source>
</evidence>
<keyword evidence="3" id="KW-1185">Reference proteome</keyword>
<reference evidence="2 3" key="1">
    <citation type="submission" date="2024-10" db="EMBL/GenBank/DDBJ databases">
        <title>Updated reference genomes for cyclostephanoid diatoms.</title>
        <authorList>
            <person name="Roberts W.R."/>
            <person name="Alverson A.J."/>
        </authorList>
    </citation>
    <scope>NUCLEOTIDE SEQUENCE [LARGE SCALE GENOMIC DNA]</scope>
    <source>
        <strain evidence="2 3">AJA228-03</strain>
    </source>
</reference>
<comment type="caution">
    <text evidence="2">The sequence shown here is derived from an EMBL/GenBank/DDBJ whole genome shotgun (WGS) entry which is preliminary data.</text>
</comment>